<feature type="signal peptide" evidence="9">
    <location>
        <begin position="1"/>
        <end position="17"/>
    </location>
</feature>
<keyword evidence="6" id="KW-0256">Endoplasmic reticulum</keyword>
<dbReference type="GO" id="GO:0015031">
    <property type="term" value="P:protein transport"/>
    <property type="evidence" value="ECO:0007669"/>
    <property type="project" value="UniProtKB-KW"/>
</dbReference>
<evidence type="ECO:0000256" key="2">
    <source>
        <dbReference type="ARBA" id="ARBA00011799"/>
    </source>
</evidence>
<keyword evidence="5 9" id="KW-0732">Signal</keyword>
<dbReference type="OMA" id="GLDIRMN"/>
<dbReference type="InterPro" id="IPR050693">
    <property type="entry name" value="Hsp70_NEF-Inhibitors"/>
</dbReference>
<organism evidence="10 11">
    <name type="scientific">Protomyces lactucae-debilis</name>
    <dbReference type="NCBI Taxonomy" id="2754530"/>
    <lineage>
        <taxon>Eukaryota</taxon>
        <taxon>Fungi</taxon>
        <taxon>Dikarya</taxon>
        <taxon>Ascomycota</taxon>
        <taxon>Taphrinomycotina</taxon>
        <taxon>Taphrinomycetes</taxon>
        <taxon>Taphrinales</taxon>
        <taxon>Protomycetaceae</taxon>
        <taxon>Protomyces</taxon>
    </lineage>
</organism>
<sequence length="409" mass="43594">MRLTLPALFALPVLAKAIGHPAQQNQASSHTICHADKCYPSLFVPTDTFQVVHDDQIVPGGLHYRINVETGLKEAKLLDSADDSTTSTTAAALALVPGEDVQEKAAAPVQTAERKKKPYRPNRGAVTGGALQTFAAAQETLEADTSCSARVLEALDALEELAHELEFGLRIADSSVLPNLAALLSIEQSACRSKAAIVIGSALRNNENAQEVIPPHAQLTKTLLIRLSKEKESDVQRVLVYALSASLSPNSVAMRDFEKAGGHATLTTLFEGGLPALQGKIAALVEDHFVLETASAALSMQHGDNRGFTDKIAQDDALGTWCLAFQSALLAADMDSVDAREKLLSAVSSIKRQHPTVCEASRDFVKYLADESVGSSQHRSSPSLGALARSARGLFGHRLSARKLGADRH</sequence>
<dbReference type="STRING" id="56484.A0A1Y2FDF5"/>
<dbReference type="InterPro" id="IPR016024">
    <property type="entry name" value="ARM-type_fold"/>
</dbReference>
<gene>
    <name evidence="10" type="ORF">BCR37DRAFT_413665</name>
</gene>
<dbReference type="PANTHER" id="PTHR19316:SF34">
    <property type="entry name" value="NUCLEOTIDE EXCHANGE FACTOR SIL1"/>
    <property type="match status" value="1"/>
</dbReference>
<evidence type="ECO:0000256" key="3">
    <source>
        <dbReference type="ARBA" id="ARBA00015352"/>
    </source>
</evidence>
<keyword evidence="11" id="KW-1185">Reference proteome</keyword>
<dbReference type="AlphaFoldDB" id="A0A1Y2FDF5"/>
<dbReference type="InterPro" id="IPR011989">
    <property type="entry name" value="ARM-like"/>
</dbReference>
<evidence type="ECO:0000256" key="9">
    <source>
        <dbReference type="SAM" id="SignalP"/>
    </source>
</evidence>
<dbReference type="GO" id="GO:0000774">
    <property type="term" value="F:adenyl-nucleotide exchange factor activity"/>
    <property type="evidence" value="ECO:0007669"/>
    <property type="project" value="InterPro"/>
</dbReference>
<dbReference type="InterPro" id="IPR031884">
    <property type="entry name" value="Sil1_fungi"/>
</dbReference>
<dbReference type="OrthoDB" id="448649at2759"/>
<evidence type="ECO:0000256" key="1">
    <source>
        <dbReference type="ARBA" id="ARBA00010588"/>
    </source>
</evidence>
<evidence type="ECO:0000256" key="4">
    <source>
        <dbReference type="ARBA" id="ARBA00022448"/>
    </source>
</evidence>
<dbReference type="GeneID" id="63788849"/>
<keyword evidence="7" id="KW-0653">Protein transport</keyword>
<proteinExistence type="inferred from homology"/>
<dbReference type="Gene3D" id="1.25.10.10">
    <property type="entry name" value="Leucine-rich Repeat Variant"/>
    <property type="match status" value="1"/>
</dbReference>
<dbReference type="Pfam" id="PF16782">
    <property type="entry name" value="SIL1"/>
    <property type="match status" value="1"/>
</dbReference>
<comment type="subunit">
    <text evidence="2">Interacts with KAR2.</text>
</comment>
<accession>A0A1Y2FDF5</accession>
<dbReference type="SUPFAM" id="SSF48371">
    <property type="entry name" value="ARM repeat"/>
    <property type="match status" value="1"/>
</dbReference>
<dbReference type="PANTHER" id="PTHR19316">
    <property type="entry name" value="PROTEIN FOLDING REGULATOR"/>
    <property type="match status" value="1"/>
</dbReference>
<dbReference type="Proteomes" id="UP000193685">
    <property type="component" value="Unassembled WGS sequence"/>
</dbReference>
<dbReference type="GO" id="GO:0005783">
    <property type="term" value="C:endoplasmic reticulum"/>
    <property type="evidence" value="ECO:0007669"/>
    <property type="project" value="InterPro"/>
</dbReference>
<evidence type="ECO:0000313" key="11">
    <source>
        <dbReference type="Proteomes" id="UP000193685"/>
    </source>
</evidence>
<keyword evidence="4" id="KW-0813">Transport</keyword>
<feature type="chain" id="PRO_5011006877" description="Nucleotide exchange factor SIL1" evidence="9">
    <location>
        <begin position="18"/>
        <end position="409"/>
    </location>
</feature>
<evidence type="ECO:0000256" key="6">
    <source>
        <dbReference type="ARBA" id="ARBA00022824"/>
    </source>
</evidence>
<evidence type="ECO:0000313" key="10">
    <source>
        <dbReference type="EMBL" id="ORY81950.1"/>
    </source>
</evidence>
<evidence type="ECO:0000256" key="5">
    <source>
        <dbReference type="ARBA" id="ARBA00022729"/>
    </source>
</evidence>
<protein>
    <recommendedName>
        <fullName evidence="3">Nucleotide exchange factor SIL1</fullName>
    </recommendedName>
</protein>
<comment type="caution">
    <text evidence="10">The sequence shown here is derived from an EMBL/GenBank/DDBJ whole genome shotgun (WGS) entry which is preliminary data.</text>
</comment>
<evidence type="ECO:0000256" key="8">
    <source>
        <dbReference type="ARBA" id="ARBA00023010"/>
    </source>
</evidence>
<name>A0A1Y2FDF5_PROLT</name>
<keyword evidence="8" id="KW-0811">Translocation</keyword>
<dbReference type="RefSeq" id="XP_040725084.1">
    <property type="nucleotide sequence ID" value="XM_040872250.1"/>
</dbReference>
<reference evidence="10 11" key="1">
    <citation type="submission" date="2016-07" db="EMBL/GenBank/DDBJ databases">
        <title>Pervasive Adenine N6-methylation of Active Genes in Fungi.</title>
        <authorList>
            <consortium name="DOE Joint Genome Institute"/>
            <person name="Mondo S.J."/>
            <person name="Dannebaum R.O."/>
            <person name="Kuo R.C."/>
            <person name="Labutti K."/>
            <person name="Haridas S."/>
            <person name="Kuo A."/>
            <person name="Salamov A."/>
            <person name="Ahrendt S.R."/>
            <person name="Lipzen A."/>
            <person name="Sullivan W."/>
            <person name="Andreopoulos W.B."/>
            <person name="Clum A."/>
            <person name="Lindquist E."/>
            <person name="Daum C."/>
            <person name="Ramamoorthy G.K."/>
            <person name="Gryganskyi A."/>
            <person name="Culley D."/>
            <person name="Magnuson J.K."/>
            <person name="James T.Y."/>
            <person name="O'Malley M.A."/>
            <person name="Stajich J.E."/>
            <person name="Spatafora J.W."/>
            <person name="Visel A."/>
            <person name="Grigoriev I.V."/>
        </authorList>
    </citation>
    <scope>NUCLEOTIDE SEQUENCE [LARGE SCALE GENOMIC DNA]</scope>
    <source>
        <strain evidence="10 11">12-1054</strain>
    </source>
</reference>
<dbReference type="EMBL" id="MCFI01000010">
    <property type="protein sequence ID" value="ORY81950.1"/>
    <property type="molecule type" value="Genomic_DNA"/>
</dbReference>
<evidence type="ECO:0000256" key="7">
    <source>
        <dbReference type="ARBA" id="ARBA00022927"/>
    </source>
</evidence>
<comment type="similarity">
    <text evidence="1">Belongs to the SIL1 family.</text>
</comment>